<dbReference type="PRINTS" id="PR01210">
    <property type="entry name" value="GGTRANSPTASE"/>
</dbReference>
<sequence>MMRMTLSDALRNGNRRGVRQWVLILAGSALVGAAALLLLAACEPEKPPGMIGSVSGFAGAAVADEPRAAVVARDVLSAGGSAADAAVALYFALAVTMPSTAALGGGGVCIVHDADKKTTEVLDFLPRAAPDGRVAVPLAVRGMAALQARYGKLRWEQLLGPAEQMARLGTPTSRALARELVTAGARLSQDDEMARIFLHPDGTPLQEGEPLRQELLGGVLTQLRIKGAGEFYTGTLAHTLTDAAQTLGAPLTIEALRNAKPEFKPALEVPFGNHTIYLSQPPAAGGVVFGQLVEMMIDVEDFAGAPESERPHLVAEASERAFVNRTSWMEPDGSSKVDPATLVTEDYAKMLMKGYDKGHATPANPFVAVPENPWASGFVTADADGNAVACNVTMNNLFGAGRMAPGTGILLAPAPNDRGAGYRALGPVLLANKSTGEFFFAGAASGGETAATALAQVFVRVAEAKQSLADAEAAPRFHHNGSPDLVYTESIDRTQSESSLTQRGHQIQQIDSIGRVNAIWCPKSLQRDSASCSADADPRAFGLAVVQTDK</sequence>
<dbReference type="InterPro" id="IPR043137">
    <property type="entry name" value="GGT_ssub_C"/>
</dbReference>
<keyword evidence="2 6" id="KW-0808">Transferase</keyword>
<evidence type="ECO:0000256" key="5">
    <source>
        <dbReference type="SAM" id="Phobius"/>
    </source>
</evidence>
<evidence type="ECO:0000256" key="2">
    <source>
        <dbReference type="ARBA" id="ARBA00022679"/>
    </source>
</evidence>
<dbReference type="EMBL" id="CP042906">
    <property type="protein sequence ID" value="QEX16173.1"/>
    <property type="molecule type" value="Genomic_DNA"/>
</dbReference>
<dbReference type="InterPro" id="IPR051792">
    <property type="entry name" value="GGT_bact"/>
</dbReference>
<dbReference type="AlphaFoldDB" id="A0A5J6MFG0"/>
<dbReference type="Pfam" id="PF01019">
    <property type="entry name" value="G_glu_transpept"/>
    <property type="match status" value="2"/>
</dbReference>
<proteinExistence type="inferred from homology"/>
<accession>A0A5J6MFG0</accession>
<dbReference type="Gene3D" id="1.10.246.130">
    <property type="match status" value="1"/>
</dbReference>
<evidence type="ECO:0000256" key="4">
    <source>
        <dbReference type="ARBA" id="ARBA00023145"/>
    </source>
</evidence>
<dbReference type="PANTHER" id="PTHR43199">
    <property type="entry name" value="GLUTATHIONE HYDROLASE"/>
    <property type="match status" value="1"/>
</dbReference>
<keyword evidence="7" id="KW-1185">Reference proteome</keyword>
<dbReference type="KEGG" id="htq:FRZ44_14650"/>
<keyword evidence="5" id="KW-0812">Transmembrane</keyword>
<dbReference type="SUPFAM" id="SSF56235">
    <property type="entry name" value="N-terminal nucleophile aminohydrolases (Ntn hydrolases)"/>
    <property type="match status" value="1"/>
</dbReference>
<dbReference type="Proteomes" id="UP000326202">
    <property type="component" value="Chromosome"/>
</dbReference>
<protein>
    <submittedName>
        <fullName evidence="6">Gamma-glutamyltransferase</fullName>
    </submittedName>
</protein>
<keyword evidence="5" id="KW-1133">Transmembrane helix</keyword>
<dbReference type="GO" id="GO:0016740">
    <property type="term" value="F:transferase activity"/>
    <property type="evidence" value="ECO:0007669"/>
    <property type="project" value="UniProtKB-KW"/>
</dbReference>
<dbReference type="InterPro" id="IPR029055">
    <property type="entry name" value="Ntn_hydrolases_N"/>
</dbReference>
<evidence type="ECO:0000313" key="7">
    <source>
        <dbReference type="Proteomes" id="UP000326202"/>
    </source>
</evidence>
<dbReference type="Gene3D" id="3.60.20.40">
    <property type="match status" value="1"/>
</dbReference>
<evidence type="ECO:0000313" key="6">
    <source>
        <dbReference type="EMBL" id="QEX16173.1"/>
    </source>
</evidence>
<dbReference type="PANTHER" id="PTHR43199:SF1">
    <property type="entry name" value="GLUTATHIONE HYDROLASE PROENZYME"/>
    <property type="match status" value="1"/>
</dbReference>
<organism evidence="6 7">
    <name type="scientific">Hypericibacter terrae</name>
    <dbReference type="NCBI Taxonomy" id="2602015"/>
    <lineage>
        <taxon>Bacteria</taxon>
        <taxon>Pseudomonadati</taxon>
        <taxon>Pseudomonadota</taxon>
        <taxon>Alphaproteobacteria</taxon>
        <taxon>Rhodospirillales</taxon>
        <taxon>Dongiaceae</taxon>
        <taxon>Hypericibacter</taxon>
    </lineage>
</organism>
<keyword evidence="3" id="KW-0378">Hydrolase</keyword>
<evidence type="ECO:0000256" key="1">
    <source>
        <dbReference type="ARBA" id="ARBA00009381"/>
    </source>
</evidence>
<dbReference type="GO" id="GO:0016787">
    <property type="term" value="F:hydrolase activity"/>
    <property type="evidence" value="ECO:0007669"/>
    <property type="project" value="UniProtKB-KW"/>
</dbReference>
<reference evidence="6 7" key="1">
    <citation type="submission" date="2019-08" db="EMBL/GenBank/DDBJ databases">
        <title>Hyperibacter terrae gen. nov., sp. nov. and Hyperibacter viscosus sp. nov., two new members in the family Rhodospirillaceae isolated from the rhizosphere of Hypericum perforatum.</title>
        <authorList>
            <person name="Noviana Z."/>
        </authorList>
    </citation>
    <scope>NUCLEOTIDE SEQUENCE [LARGE SCALE GENOMIC DNA]</scope>
    <source>
        <strain evidence="6 7">R5913</strain>
    </source>
</reference>
<comment type="similarity">
    <text evidence="1">Belongs to the gamma-glutamyltransferase family.</text>
</comment>
<keyword evidence="4" id="KW-0865">Zymogen</keyword>
<feature type="transmembrane region" description="Helical" evidence="5">
    <location>
        <begin position="21"/>
        <end position="41"/>
    </location>
</feature>
<evidence type="ECO:0000256" key="3">
    <source>
        <dbReference type="ARBA" id="ARBA00022801"/>
    </source>
</evidence>
<gene>
    <name evidence="6" type="ORF">FRZ44_14650</name>
</gene>
<dbReference type="InterPro" id="IPR043138">
    <property type="entry name" value="GGT_lsub"/>
</dbReference>
<dbReference type="OrthoDB" id="9781342at2"/>
<keyword evidence="5" id="KW-0472">Membrane</keyword>
<name>A0A5J6MFG0_9PROT</name>